<dbReference type="AlphaFoldDB" id="M1Z0U6"/>
<keyword evidence="3" id="KW-1185">Reference proteome</keyword>
<keyword evidence="1" id="KW-0812">Transmembrane</keyword>
<dbReference type="InParanoid" id="M1Z0U6"/>
<evidence type="ECO:0000256" key="1">
    <source>
        <dbReference type="SAM" id="Phobius"/>
    </source>
</evidence>
<keyword evidence="1" id="KW-1133">Transmembrane helix</keyword>
<dbReference type="STRING" id="1266370.NITGR_630005"/>
<evidence type="ECO:0000313" key="2">
    <source>
        <dbReference type="EMBL" id="CCQ91351.1"/>
    </source>
</evidence>
<accession>M1Z0U6</accession>
<comment type="caution">
    <text evidence="2">The sequence shown here is derived from an EMBL/GenBank/DDBJ whole genome shotgun (WGS) entry which is preliminary data.</text>
</comment>
<keyword evidence="1" id="KW-0472">Membrane</keyword>
<name>M1Z0U6_NITG3</name>
<reference evidence="2 3" key="1">
    <citation type="journal article" date="2013" name="Front. Microbiol.">
        <title>The genome of Nitrospina gracilis illuminates the metabolism and evolution of the major marine nitrite oxidizer.</title>
        <authorList>
            <person name="Luecker S."/>
            <person name="Nowka B."/>
            <person name="Rattei T."/>
            <person name="Spieck E."/>
            <person name="and Daims H."/>
        </authorList>
    </citation>
    <scope>NUCLEOTIDE SEQUENCE [LARGE SCALE GENOMIC DNA]</scope>
    <source>
        <strain evidence="2 3">3/211</strain>
    </source>
</reference>
<dbReference type="HOGENOM" id="CLU_2826718_0_0_0"/>
<gene>
    <name evidence="2" type="ORF">NITGR_630005</name>
</gene>
<evidence type="ECO:0000313" key="3">
    <source>
        <dbReference type="Proteomes" id="UP000011704"/>
    </source>
</evidence>
<feature type="transmembrane region" description="Helical" evidence="1">
    <location>
        <begin position="33"/>
        <end position="52"/>
    </location>
</feature>
<sequence>MGVDMGDAMAKSGLMINDIARGRVTVEGFVRGIVPGMTASVAGSLFASLAIFKRSEANLFRELEVG</sequence>
<organism evidence="2 3">
    <name type="scientific">Nitrospina gracilis (strain 3/211)</name>
    <dbReference type="NCBI Taxonomy" id="1266370"/>
    <lineage>
        <taxon>Bacteria</taxon>
        <taxon>Pseudomonadati</taxon>
        <taxon>Nitrospinota/Tectimicrobiota group</taxon>
        <taxon>Nitrospinota</taxon>
        <taxon>Nitrospinia</taxon>
        <taxon>Nitrospinales</taxon>
        <taxon>Nitrospinaceae</taxon>
        <taxon>Nitrospina</taxon>
    </lineage>
</organism>
<dbReference type="EMBL" id="CAQJ01000070">
    <property type="protein sequence ID" value="CCQ91351.1"/>
    <property type="molecule type" value="Genomic_DNA"/>
</dbReference>
<protein>
    <submittedName>
        <fullName evidence="2">Uncharacterized protein</fullName>
    </submittedName>
</protein>
<dbReference type="Proteomes" id="UP000011704">
    <property type="component" value="Unassembled WGS sequence"/>
</dbReference>
<proteinExistence type="predicted"/>